<feature type="domain" description="Histidine kinase" evidence="12">
    <location>
        <begin position="246"/>
        <end position="460"/>
    </location>
</feature>
<sequence length="468" mass="49703">MLLAFVLLSAVTAAGVAGGIYVQARDTILQSAQDSAVEELKSRLSTVYPLPGNPGRTELADIAAAVSDRDSAAVATYRGLRSGDDIEAADIPEDLRRAVHGGDIAWQRVVRYGVPGLIVGTPLLIVHPDGTTTASGIEVYTTRSLVPQERSIDQLATTAWTLAGGALALAILLALVAARSVLRPARELDQAARRLGAGRLQTRIAVRGSDELAGVARTFNNTAAELERHVEQLTAMEADARRFVADVSHELRTPLAALTAVADVLDEEAAQMSGDAGRAARLVSSETRNLSRLVDDLLEISRFDSGVASLALDEIDVTRLVQASLRTRGWLELVDADLPATIRAHLDPRRMDVVVANLVGNALKHGEPPVSVRLHADDDWLTLVVRDHGPGLDPSVLPHVFDRFYKADAARTRSDGSGLGLAIARENARLHHDGGRQGDLTAANAPDGGAVFSLRLPRRAGTAGKEDG</sequence>
<accession>A0ABW5WHV1</accession>
<dbReference type="SMART" id="SM00388">
    <property type="entry name" value="HisKA"/>
    <property type="match status" value="1"/>
</dbReference>
<evidence type="ECO:0000313" key="14">
    <source>
        <dbReference type="EMBL" id="MFD2801956.1"/>
    </source>
</evidence>
<comment type="catalytic activity">
    <reaction evidence="1">
        <text>ATP + protein L-histidine = ADP + protein N-phospho-L-histidine.</text>
        <dbReference type="EC" id="2.7.13.3"/>
    </reaction>
</comment>
<evidence type="ECO:0000256" key="2">
    <source>
        <dbReference type="ARBA" id="ARBA00004236"/>
    </source>
</evidence>
<evidence type="ECO:0000256" key="9">
    <source>
        <dbReference type="ARBA" id="ARBA00023012"/>
    </source>
</evidence>
<dbReference type="PRINTS" id="PR00344">
    <property type="entry name" value="BCTRLSENSOR"/>
</dbReference>
<keyword evidence="14" id="KW-0067">ATP-binding</keyword>
<dbReference type="InterPro" id="IPR036097">
    <property type="entry name" value="HisK_dim/P_sf"/>
</dbReference>
<proteinExistence type="predicted"/>
<dbReference type="SMART" id="SM00387">
    <property type="entry name" value="HATPase_c"/>
    <property type="match status" value="1"/>
</dbReference>
<dbReference type="InterPro" id="IPR003594">
    <property type="entry name" value="HATPase_dom"/>
</dbReference>
<dbReference type="Pfam" id="PF02518">
    <property type="entry name" value="HATPase_c"/>
    <property type="match status" value="1"/>
</dbReference>
<comment type="caution">
    <text evidence="14">The sequence shown here is derived from an EMBL/GenBank/DDBJ whole genome shotgun (WGS) entry which is preliminary data.</text>
</comment>
<dbReference type="CDD" id="cd00082">
    <property type="entry name" value="HisKA"/>
    <property type="match status" value="1"/>
</dbReference>
<dbReference type="SMART" id="SM00304">
    <property type="entry name" value="HAMP"/>
    <property type="match status" value="1"/>
</dbReference>
<dbReference type="Gene3D" id="6.10.340.10">
    <property type="match status" value="1"/>
</dbReference>
<reference evidence="15" key="1">
    <citation type="journal article" date="2019" name="Int. J. Syst. Evol. Microbiol.">
        <title>The Global Catalogue of Microorganisms (GCM) 10K type strain sequencing project: providing services to taxonomists for standard genome sequencing and annotation.</title>
        <authorList>
            <consortium name="The Broad Institute Genomics Platform"/>
            <consortium name="The Broad Institute Genome Sequencing Center for Infectious Disease"/>
            <person name="Wu L."/>
            <person name="Ma J."/>
        </authorList>
    </citation>
    <scope>NUCLEOTIDE SEQUENCE [LARGE SCALE GENOMIC DNA]</scope>
    <source>
        <strain evidence="15">IBRC-M 10906</strain>
    </source>
</reference>
<evidence type="ECO:0000256" key="3">
    <source>
        <dbReference type="ARBA" id="ARBA00012438"/>
    </source>
</evidence>
<dbReference type="Pfam" id="PF00512">
    <property type="entry name" value="HisKA"/>
    <property type="match status" value="1"/>
</dbReference>
<dbReference type="CDD" id="cd00075">
    <property type="entry name" value="HATPase"/>
    <property type="match status" value="1"/>
</dbReference>
<evidence type="ECO:0000259" key="13">
    <source>
        <dbReference type="PROSITE" id="PS50885"/>
    </source>
</evidence>
<dbReference type="InterPro" id="IPR036890">
    <property type="entry name" value="HATPase_C_sf"/>
</dbReference>
<evidence type="ECO:0000256" key="7">
    <source>
        <dbReference type="ARBA" id="ARBA00022777"/>
    </source>
</evidence>
<dbReference type="PANTHER" id="PTHR45436:SF5">
    <property type="entry name" value="SENSOR HISTIDINE KINASE TRCS"/>
    <property type="match status" value="1"/>
</dbReference>
<feature type="transmembrane region" description="Helical" evidence="11">
    <location>
        <begin position="159"/>
        <end position="178"/>
    </location>
</feature>
<keyword evidence="9" id="KW-0902">Two-component regulatory system</keyword>
<gene>
    <name evidence="14" type="ORF">ACFS2C_21440</name>
</gene>
<dbReference type="Pfam" id="PF00672">
    <property type="entry name" value="HAMP"/>
    <property type="match status" value="1"/>
</dbReference>
<dbReference type="SUPFAM" id="SSF47384">
    <property type="entry name" value="Homodimeric domain of signal transducing histidine kinase"/>
    <property type="match status" value="1"/>
</dbReference>
<keyword evidence="5" id="KW-0808">Transferase</keyword>
<evidence type="ECO:0000256" key="1">
    <source>
        <dbReference type="ARBA" id="ARBA00000085"/>
    </source>
</evidence>
<evidence type="ECO:0000256" key="8">
    <source>
        <dbReference type="ARBA" id="ARBA00022989"/>
    </source>
</evidence>
<evidence type="ECO:0000256" key="11">
    <source>
        <dbReference type="SAM" id="Phobius"/>
    </source>
</evidence>
<dbReference type="RefSeq" id="WP_377384516.1">
    <property type="nucleotide sequence ID" value="NZ_JBHSAN010000003.1"/>
</dbReference>
<keyword evidence="6 11" id="KW-0812">Transmembrane</keyword>
<evidence type="ECO:0000256" key="5">
    <source>
        <dbReference type="ARBA" id="ARBA00022679"/>
    </source>
</evidence>
<dbReference type="InterPro" id="IPR050428">
    <property type="entry name" value="TCS_sensor_his_kinase"/>
</dbReference>
<keyword evidence="15" id="KW-1185">Reference proteome</keyword>
<name>A0ABW5WHV1_9PSEU</name>
<dbReference type="Proteomes" id="UP001597478">
    <property type="component" value="Unassembled WGS sequence"/>
</dbReference>
<evidence type="ECO:0000313" key="15">
    <source>
        <dbReference type="Proteomes" id="UP001597478"/>
    </source>
</evidence>
<keyword evidence="7" id="KW-0418">Kinase</keyword>
<dbReference type="InterPro" id="IPR003660">
    <property type="entry name" value="HAMP_dom"/>
</dbReference>
<keyword evidence="14" id="KW-0547">Nucleotide-binding</keyword>
<dbReference type="PROSITE" id="PS50885">
    <property type="entry name" value="HAMP"/>
    <property type="match status" value="1"/>
</dbReference>
<dbReference type="CDD" id="cd06225">
    <property type="entry name" value="HAMP"/>
    <property type="match status" value="1"/>
</dbReference>
<dbReference type="SUPFAM" id="SSF158472">
    <property type="entry name" value="HAMP domain-like"/>
    <property type="match status" value="1"/>
</dbReference>
<dbReference type="PROSITE" id="PS50109">
    <property type="entry name" value="HIS_KIN"/>
    <property type="match status" value="1"/>
</dbReference>
<evidence type="ECO:0000256" key="10">
    <source>
        <dbReference type="ARBA" id="ARBA00023136"/>
    </source>
</evidence>
<evidence type="ECO:0000256" key="4">
    <source>
        <dbReference type="ARBA" id="ARBA00022553"/>
    </source>
</evidence>
<dbReference type="Gene3D" id="3.30.565.10">
    <property type="entry name" value="Histidine kinase-like ATPase, C-terminal domain"/>
    <property type="match status" value="1"/>
</dbReference>
<protein>
    <recommendedName>
        <fullName evidence="3">histidine kinase</fullName>
        <ecNumber evidence="3">2.7.13.3</ecNumber>
    </recommendedName>
</protein>
<keyword evidence="10 11" id="KW-0472">Membrane</keyword>
<evidence type="ECO:0000259" key="12">
    <source>
        <dbReference type="PROSITE" id="PS50109"/>
    </source>
</evidence>
<dbReference type="GO" id="GO:0005524">
    <property type="term" value="F:ATP binding"/>
    <property type="evidence" value="ECO:0007669"/>
    <property type="project" value="UniProtKB-KW"/>
</dbReference>
<feature type="domain" description="HAMP" evidence="13">
    <location>
        <begin position="179"/>
        <end position="231"/>
    </location>
</feature>
<keyword evidence="8 11" id="KW-1133">Transmembrane helix</keyword>
<dbReference type="PANTHER" id="PTHR45436">
    <property type="entry name" value="SENSOR HISTIDINE KINASE YKOH"/>
    <property type="match status" value="1"/>
</dbReference>
<dbReference type="InterPro" id="IPR005467">
    <property type="entry name" value="His_kinase_dom"/>
</dbReference>
<dbReference type="SUPFAM" id="SSF55874">
    <property type="entry name" value="ATPase domain of HSP90 chaperone/DNA topoisomerase II/histidine kinase"/>
    <property type="match status" value="1"/>
</dbReference>
<dbReference type="InterPro" id="IPR003661">
    <property type="entry name" value="HisK_dim/P_dom"/>
</dbReference>
<evidence type="ECO:0000256" key="6">
    <source>
        <dbReference type="ARBA" id="ARBA00022692"/>
    </source>
</evidence>
<dbReference type="EC" id="2.7.13.3" evidence="3"/>
<organism evidence="14 15">
    <name type="scientific">Prauserella oleivorans</name>
    <dbReference type="NCBI Taxonomy" id="1478153"/>
    <lineage>
        <taxon>Bacteria</taxon>
        <taxon>Bacillati</taxon>
        <taxon>Actinomycetota</taxon>
        <taxon>Actinomycetes</taxon>
        <taxon>Pseudonocardiales</taxon>
        <taxon>Pseudonocardiaceae</taxon>
        <taxon>Prauserella</taxon>
    </lineage>
</organism>
<dbReference type="Gene3D" id="1.10.287.130">
    <property type="match status" value="1"/>
</dbReference>
<keyword evidence="4" id="KW-0597">Phosphoprotein</keyword>
<comment type="subcellular location">
    <subcellularLocation>
        <location evidence="2">Cell membrane</location>
    </subcellularLocation>
</comment>
<dbReference type="EMBL" id="JBHUOF010000039">
    <property type="protein sequence ID" value="MFD2801956.1"/>
    <property type="molecule type" value="Genomic_DNA"/>
</dbReference>
<dbReference type="InterPro" id="IPR004358">
    <property type="entry name" value="Sig_transdc_His_kin-like_C"/>
</dbReference>